<feature type="chain" id="PRO_5011520931" evidence="1">
    <location>
        <begin position="20"/>
        <end position="179"/>
    </location>
</feature>
<evidence type="ECO:0000313" key="3">
    <source>
        <dbReference type="Proteomes" id="UP000199513"/>
    </source>
</evidence>
<name>A0A1I2B8Z2_9BACT</name>
<feature type="signal peptide" evidence="1">
    <location>
        <begin position="1"/>
        <end position="19"/>
    </location>
</feature>
<proteinExistence type="predicted"/>
<reference evidence="2 3" key="1">
    <citation type="submission" date="2016-10" db="EMBL/GenBank/DDBJ databases">
        <authorList>
            <person name="de Groot N.N."/>
        </authorList>
    </citation>
    <scope>NUCLEOTIDE SEQUENCE [LARGE SCALE GENOMIC DNA]</scope>
    <source>
        <strain>GEY</strain>
        <strain evidence="3">DSM 9560</strain>
    </source>
</reference>
<dbReference type="Proteomes" id="UP000199513">
    <property type="component" value="Unassembled WGS sequence"/>
</dbReference>
<dbReference type="EMBL" id="FONY01000002">
    <property type="protein sequence ID" value="SFE52457.1"/>
    <property type="molecule type" value="Genomic_DNA"/>
</dbReference>
<keyword evidence="3" id="KW-1185">Reference proteome</keyword>
<accession>A0A1I2B8Z2</accession>
<sequence length="179" mass="21052">MRAFLTICLFLLVWTVGTAQNNRRNRHKDFKIVSVKKINNLQAVEERCMCKDLSALAFTMQNRSRNTLYITGLQVEATRKINLPITDQKELGKLEEDSQRGDEKSIWWVHIPKEEDNYRYLFKPSSQEPYECKSGESITIYVVLVEEKTLKLPQKVNLVLKFMTNERELSARSELFTFR</sequence>
<evidence type="ECO:0000313" key="2">
    <source>
        <dbReference type="EMBL" id="SFE52457.1"/>
    </source>
</evidence>
<dbReference type="RefSeq" id="WP_091539083.1">
    <property type="nucleotide sequence ID" value="NZ_FONY01000002.1"/>
</dbReference>
<dbReference type="AlphaFoldDB" id="A0A1I2B8Z2"/>
<protein>
    <submittedName>
        <fullName evidence="2">Uncharacterized protein</fullName>
    </submittedName>
</protein>
<organism evidence="2 3">
    <name type="scientific">Thermoflexibacter ruber</name>
    <dbReference type="NCBI Taxonomy" id="1003"/>
    <lineage>
        <taxon>Bacteria</taxon>
        <taxon>Pseudomonadati</taxon>
        <taxon>Bacteroidota</taxon>
        <taxon>Cytophagia</taxon>
        <taxon>Cytophagales</taxon>
        <taxon>Thermoflexibacteraceae</taxon>
        <taxon>Thermoflexibacter</taxon>
    </lineage>
</organism>
<keyword evidence="1" id="KW-0732">Signal</keyword>
<gene>
    <name evidence="2" type="ORF">SAMN04488541_1002176</name>
</gene>
<dbReference type="STRING" id="1003.SAMN04488541_1002176"/>
<evidence type="ECO:0000256" key="1">
    <source>
        <dbReference type="SAM" id="SignalP"/>
    </source>
</evidence>